<dbReference type="EMBL" id="CM056741">
    <property type="protein sequence ID" value="KAJ8685222.1"/>
    <property type="molecule type" value="Genomic_DNA"/>
</dbReference>
<evidence type="ECO:0000313" key="1">
    <source>
        <dbReference type="EMBL" id="KAJ8685222.1"/>
    </source>
</evidence>
<comment type="caution">
    <text evidence="1">The sequence shown here is derived from an EMBL/GenBank/DDBJ whole genome shotgun (WGS) entry which is preliminary data.</text>
</comment>
<protein>
    <submittedName>
        <fullName evidence="1">Uncharacterized protein</fullName>
    </submittedName>
</protein>
<proteinExistence type="predicted"/>
<reference evidence="1" key="1">
    <citation type="submission" date="2023-04" db="EMBL/GenBank/DDBJ databases">
        <title>A chromosome-level genome assembly of the parasitoid wasp Eretmocerus hayati.</title>
        <authorList>
            <person name="Zhong Y."/>
            <person name="Liu S."/>
            <person name="Liu Y."/>
        </authorList>
    </citation>
    <scope>NUCLEOTIDE SEQUENCE</scope>
    <source>
        <strain evidence="1">ZJU_SS_LIU_2023</strain>
    </source>
</reference>
<organism evidence="1 2">
    <name type="scientific">Eretmocerus hayati</name>
    <dbReference type="NCBI Taxonomy" id="131215"/>
    <lineage>
        <taxon>Eukaryota</taxon>
        <taxon>Metazoa</taxon>
        <taxon>Ecdysozoa</taxon>
        <taxon>Arthropoda</taxon>
        <taxon>Hexapoda</taxon>
        <taxon>Insecta</taxon>
        <taxon>Pterygota</taxon>
        <taxon>Neoptera</taxon>
        <taxon>Endopterygota</taxon>
        <taxon>Hymenoptera</taxon>
        <taxon>Apocrita</taxon>
        <taxon>Proctotrupomorpha</taxon>
        <taxon>Chalcidoidea</taxon>
        <taxon>Aphelinidae</taxon>
        <taxon>Aphelininae</taxon>
        <taxon>Eretmocerus</taxon>
    </lineage>
</organism>
<keyword evidence="2" id="KW-1185">Reference proteome</keyword>
<evidence type="ECO:0000313" key="2">
    <source>
        <dbReference type="Proteomes" id="UP001239111"/>
    </source>
</evidence>
<gene>
    <name evidence="1" type="ORF">QAD02_021015</name>
</gene>
<accession>A0ACC2PP97</accession>
<name>A0ACC2PP97_9HYME</name>
<dbReference type="Proteomes" id="UP001239111">
    <property type="component" value="Chromosome 1"/>
</dbReference>
<sequence length="263" mass="30129">MIIVYLTIQPTKERLFFIGDALIEVFIYEDRDIYIGENSDGSVKGKLPSRVRTVRGQAIKTKYWKSPYERKKKVTVATLQSIAYFKANKAVDANFIHVWNENRDVIIHSFGTTSILSIFSEFIFLSEANGYQRLVDDYNSQREVRIELSKKWPSVANFVFKIAQSVATKNSRNKKDLKQILSGQIPQGTKKQDYIENAALKSLPHILGSVTCKIVANSKDSWKATVAEAQESFILHIEDYLKEQEELPKRMKALKALFAKNKL</sequence>